<proteinExistence type="predicted"/>
<name>A0A1C3KEH3_PLAMA</name>
<dbReference type="VEuPathDB" id="PlasmoDB:PmUG01_13020300"/>
<evidence type="ECO:0000313" key="2">
    <source>
        <dbReference type="Proteomes" id="UP000219799"/>
    </source>
</evidence>
<evidence type="ECO:0000313" key="1">
    <source>
        <dbReference type="EMBL" id="SBT72028.1"/>
    </source>
</evidence>
<sequence>MKSENSNKYDTLKNMEVDSETINSSKHYHQNGIEEQKTLYSGECILINNLTRDINENNISERLNEVKNEELIDKKNFHCISSNISSIPTVIKKNVNISHMEGEMSYIYTLVSFNNYNIFFITHNGKFASWVYSYNVTLPFSVEQETEIIFGERNYPYLEMFCSKFMKDHAPLLQYKPIMFAISLYKMCFHDTKILTQIFASLSNMIK</sequence>
<gene>
    <name evidence="1" type="primary">PmlGA01_130012900</name>
    <name evidence="1" type="ORF">PMLGA01_130012900</name>
</gene>
<organism evidence="1 2">
    <name type="scientific">Plasmodium malariae</name>
    <dbReference type="NCBI Taxonomy" id="5858"/>
    <lineage>
        <taxon>Eukaryota</taxon>
        <taxon>Sar</taxon>
        <taxon>Alveolata</taxon>
        <taxon>Apicomplexa</taxon>
        <taxon>Aconoidasida</taxon>
        <taxon>Haemosporida</taxon>
        <taxon>Plasmodiidae</taxon>
        <taxon>Plasmodium</taxon>
        <taxon>Plasmodium (Plasmodium)</taxon>
    </lineage>
</organism>
<reference evidence="1 2" key="1">
    <citation type="submission" date="2016-06" db="EMBL/GenBank/DDBJ databases">
        <authorList>
            <consortium name="Pathogen Informatics"/>
        </authorList>
    </citation>
    <scope>NUCLEOTIDE SEQUENCE [LARGE SCALE GENOMIC DNA]</scope>
    <source>
        <strain evidence="1">PmlGA01</strain>
    </source>
</reference>
<dbReference type="AlphaFoldDB" id="A0A1C3KEH3"/>
<accession>A0A1C3KEH3</accession>
<dbReference type="Proteomes" id="UP000219799">
    <property type="component" value="Chromosome 13"/>
</dbReference>
<dbReference type="EMBL" id="LT594501">
    <property type="protein sequence ID" value="SBT72028.1"/>
    <property type="molecule type" value="Genomic_DNA"/>
</dbReference>
<protein>
    <submittedName>
        <fullName evidence="1">Uncharacterized protein</fullName>
    </submittedName>
</protein>